<organism evidence="5 6">
    <name type="scientific">Halosimplex aquaticum</name>
    <dbReference type="NCBI Taxonomy" id="3026162"/>
    <lineage>
        <taxon>Archaea</taxon>
        <taxon>Methanobacteriati</taxon>
        <taxon>Methanobacteriota</taxon>
        <taxon>Stenosarchaea group</taxon>
        <taxon>Halobacteria</taxon>
        <taxon>Halobacteriales</taxon>
        <taxon>Haloarculaceae</taxon>
        <taxon>Halosimplex</taxon>
    </lineage>
</organism>
<dbReference type="PANTHER" id="PTHR11986">
    <property type="entry name" value="AMINOTRANSFERASE CLASS III"/>
    <property type="match status" value="1"/>
</dbReference>
<keyword evidence="5" id="KW-0032">Aminotransferase</keyword>
<reference evidence="5 6" key="1">
    <citation type="journal article" date="2019" name="Int. J. Syst. Evol. Microbiol.">
        <title>The Global Catalogue of Microorganisms (GCM) 10K type strain sequencing project: providing services to taxonomists for standard genome sequencing and annotation.</title>
        <authorList>
            <consortium name="The Broad Institute Genomics Platform"/>
            <consortium name="The Broad Institute Genome Sequencing Center for Infectious Disease"/>
            <person name="Wu L."/>
            <person name="Ma J."/>
        </authorList>
    </citation>
    <scope>NUCLEOTIDE SEQUENCE [LARGE SCALE GENOMIC DNA]</scope>
    <source>
        <strain evidence="5 6">XZYJT29</strain>
    </source>
</reference>
<dbReference type="SUPFAM" id="SSF53383">
    <property type="entry name" value="PLP-dependent transferases"/>
    <property type="match status" value="1"/>
</dbReference>
<evidence type="ECO:0000256" key="3">
    <source>
        <dbReference type="RuleBase" id="RU003560"/>
    </source>
</evidence>
<comment type="similarity">
    <text evidence="3">Belongs to the class-III pyridoxal-phosphate-dependent aminotransferase family.</text>
</comment>
<comment type="caution">
    <text evidence="5">The sequence shown here is derived from an EMBL/GenBank/DDBJ whole genome shotgun (WGS) entry which is preliminary data.</text>
</comment>
<dbReference type="GO" id="GO:0008483">
    <property type="term" value="F:transaminase activity"/>
    <property type="evidence" value="ECO:0007669"/>
    <property type="project" value="UniProtKB-KW"/>
</dbReference>
<sequence>MTAPPPIEELHFDDAPNVDEVPGPRSRRLRERQRAAESSAVLYPTEMPIGFREGKGATIEDVDGNRYLDFFAGISVLNVGHANPYVAEAAAEQSHTLPHSLDFPTEPRLDLIEKLESIAPGGLAGASRVVFGGPTGSDAVEGSIKLAKQYTGNRGMVAFYGAFHGETSGAFSLSADGKYKRDYTPLLAEVEHAQYPYPFRQGVPPEEAVDRALDDVQTLLGDRYGAMPNPAGVWVEPIQGEGGVVVPPEGFMSGLRDLCDDYDVPLIVDEIQTGMGRTGEWWASDHFDVTPDAMTVGKGIGNGHPLSATVYREELDTWGPGGHTGTFRGYNVAMRAALRSIEYIEAHDLLDHATELGEYIRGRLRDVDSPLVGEVRGLGLFVGAEFVDRNGRPASDAVSEVRQRCMERGVLAWGGGRDDNVLRLLPPLVMTREQAETGLDIVCDAIEATADERI</sequence>
<dbReference type="InterPro" id="IPR050103">
    <property type="entry name" value="Class-III_PLP-dep_AT"/>
</dbReference>
<comment type="cofactor">
    <cofactor evidence="1">
        <name>pyridoxal 5'-phosphate</name>
        <dbReference type="ChEBI" id="CHEBI:597326"/>
    </cofactor>
</comment>
<keyword evidence="6" id="KW-1185">Reference proteome</keyword>
<keyword evidence="5" id="KW-0808">Transferase</keyword>
<protein>
    <submittedName>
        <fullName evidence="5">Aspartate aminotransferase family protein</fullName>
    </submittedName>
</protein>
<evidence type="ECO:0000256" key="2">
    <source>
        <dbReference type="ARBA" id="ARBA00022898"/>
    </source>
</evidence>
<dbReference type="InterPro" id="IPR015424">
    <property type="entry name" value="PyrdxlP-dep_Trfase"/>
</dbReference>
<name>A0ABD5Y2J3_9EURY</name>
<gene>
    <name evidence="5" type="ORF">ACFQMA_11575</name>
</gene>
<dbReference type="PROSITE" id="PS00600">
    <property type="entry name" value="AA_TRANSFER_CLASS_3"/>
    <property type="match status" value="1"/>
</dbReference>
<dbReference type="InterPro" id="IPR049704">
    <property type="entry name" value="Aminotrans_3_PPA_site"/>
</dbReference>
<dbReference type="FunFam" id="3.40.640.10:FF:000004">
    <property type="entry name" value="Acetylornithine aminotransferase"/>
    <property type="match status" value="1"/>
</dbReference>
<feature type="region of interest" description="Disordered" evidence="4">
    <location>
        <begin position="1"/>
        <end position="37"/>
    </location>
</feature>
<dbReference type="AlphaFoldDB" id="A0ABD5Y2J3"/>
<evidence type="ECO:0000256" key="4">
    <source>
        <dbReference type="SAM" id="MobiDB-lite"/>
    </source>
</evidence>
<dbReference type="Proteomes" id="UP001596432">
    <property type="component" value="Unassembled WGS sequence"/>
</dbReference>
<dbReference type="InterPro" id="IPR015422">
    <property type="entry name" value="PyrdxlP-dep_Trfase_small"/>
</dbReference>
<dbReference type="Pfam" id="PF00202">
    <property type="entry name" value="Aminotran_3"/>
    <property type="match status" value="1"/>
</dbReference>
<accession>A0ABD5Y2J3</accession>
<dbReference type="PIRSF" id="PIRSF000521">
    <property type="entry name" value="Transaminase_4ab_Lys_Orn"/>
    <property type="match status" value="1"/>
</dbReference>
<dbReference type="Gene3D" id="3.90.1150.10">
    <property type="entry name" value="Aspartate Aminotransferase, domain 1"/>
    <property type="match status" value="1"/>
</dbReference>
<dbReference type="RefSeq" id="WP_274326023.1">
    <property type="nucleotide sequence ID" value="NZ_CP118158.1"/>
</dbReference>
<dbReference type="CDD" id="cd00610">
    <property type="entry name" value="OAT_like"/>
    <property type="match status" value="1"/>
</dbReference>
<proteinExistence type="inferred from homology"/>
<evidence type="ECO:0000313" key="5">
    <source>
        <dbReference type="EMBL" id="MFC7140466.1"/>
    </source>
</evidence>
<dbReference type="Gene3D" id="3.40.640.10">
    <property type="entry name" value="Type I PLP-dependent aspartate aminotransferase-like (Major domain)"/>
    <property type="match status" value="1"/>
</dbReference>
<dbReference type="EMBL" id="JBHTAS010000001">
    <property type="protein sequence ID" value="MFC7140466.1"/>
    <property type="molecule type" value="Genomic_DNA"/>
</dbReference>
<evidence type="ECO:0000313" key="6">
    <source>
        <dbReference type="Proteomes" id="UP001596432"/>
    </source>
</evidence>
<evidence type="ECO:0000256" key="1">
    <source>
        <dbReference type="ARBA" id="ARBA00001933"/>
    </source>
</evidence>
<dbReference type="GeneID" id="78820755"/>
<dbReference type="InterPro" id="IPR005814">
    <property type="entry name" value="Aminotrans_3"/>
</dbReference>
<keyword evidence="2 3" id="KW-0663">Pyridoxal phosphate</keyword>
<dbReference type="InterPro" id="IPR015421">
    <property type="entry name" value="PyrdxlP-dep_Trfase_major"/>
</dbReference>